<reference evidence="1 2" key="1">
    <citation type="submission" date="2018-06" db="EMBL/GenBank/DDBJ databases">
        <authorList>
            <consortium name="Pathogen Informatics"/>
            <person name="Doyle S."/>
        </authorList>
    </citation>
    <scope>NUCLEOTIDE SEQUENCE [LARGE SCALE GENOMIC DNA]</scope>
    <source>
        <strain evidence="1 2">NCTC10526</strain>
    </source>
</reference>
<dbReference type="EMBL" id="UGVC01000001">
    <property type="protein sequence ID" value="SUD91841.1"/>
    <property type="molecule type" value="Genomic_DNA"/>
</dbReference>
<protein>
    <submittedName>
        <fullName evidence="1">Uncharacterized protein</fullName>
    </submittedName>
</protein>
<organism evidence="1 2">
    <name type="scientific">Psychrobacter phenylpyruvicus</name>
    <dbReference type="NCBI Taxonomy" id="29432"/>
    <lineage>
        <taxon>Bacteria</taxon>
        <taxon>Pseudomonadati</taxon>
        <taxon>Pseudomonadota</taxon>
        <taxon>Gammaproteobacteria</taxon>
        <taxon>Moraxellales</taxon>
        <taxon>Moraxellaceae</taxon>
        <taxon>Psychrobacter</taxon>
    </lineage>
</organism>
<keyword evidence="2" id="KW-1185">Reference proteome</keyword>
<dbReference type="Proteomes" id="UP000254123">
    <property type="component" value="Unassembled WGS sequence"/>
</dbReference>
<dbReference type="RefSeq" id="WP_115342992.1">
    <property type="nucleotide sequence ID" value="NZ_CAJHAQ010000001.1"/>
</dbReference>
<name>A0A379LN14_9GAMM</name>
<dbReference type="AlphaFoldDB" id="A0A379LN14"/>
<accession>A0A379LN14</accession>
<evidence type="ECO:0000313" key="2">
    <source>
        <dbReference type="Proteomes" id="UP000254123"/>
    </source>
</evidence>
<proteinExistence type="predicted"/>
<evidence type="ECO:0000313" key="1">
    <source>
        <dbReference type="EMBL" id="SUD91841.1"/>
    </source>
</evidence>
<gene>
    <name evidence="1" type="ORF">NCTC10526_02214</name>
</gene>
<sequence length="185" mass="21724">MLTLLAENGCNEAKKECFDTILKLWEKRAVMPQGYRPFKSFESLMNVLDSLKIENRPRYEISKIIDECSYKVNNDSPENQWLESVKFVDDSAKQLINYCLEQAIKEAVDDETKEWLQTLQDIPFDNEILEFINFYSDEETDEEKYTENLIKKIRQIKDLELLCQKVSEDIKKFGGGSKSRLTLDI</sequence>